<sequence>MYRILLPVDRSESRARTQADAVLEMPAAPGDLAVDVVHVHDEVSTPDAEWAAGGSFAETYAEEMADHVRNADRIPSAVEVAVERLESSDLEYAVHERSGGPAEAILELADELDADAIVLGVGSRSPVGKVLFGSVVQAVILDSDRPVMTVPVDVD</sequence>
<dbReference type="InterPro" id="IPR006015">
    <property type="entry name" value="Universal_stress_UspA"/>
</dbReference>
<evidence type="ECO:0000256" key="1">
    <source>
        <dbReference type="ARBA" id="ARBA00008791"/>
    </source>
</evidence>
<accession>A0A202E8C0</accession>
<feature type="domain" description="UspA" evidence="2">
    <location>
        <begin position="3"/>
        <end position="151"/>
    </location>
</feature>
<dbReference type="InterPro" id="IPR006016">
    <property type="entry name" value="UspA"/>
</dbReference>
<dbReference type="CDD" id="cd00293">
    <property type="entry name" value="USP-like"/>
    <property type="match status" value="1"/>
</dbReference>
<protein>
    <submittedName>
        <fullName evidence="3">Universal stress protein UspA</fullName>
    </submittedName>
</protein>
<name>A0A202E8C0_9EURY</name>
<reference evidence="3 4" key="1">
    <citation type="submission" date="2017-02" db="EMBL/GenBank/DDBJ databases">
        <title>Natronthermophilus aegyptiacus gen. nov.,sp. nov., an aerobic, extremely halophilic alkalithermophilic archaeon isolated from the athalassohaline Wadi An Natrun, Egypt.</title>
        <authorList>
            <person name="Zhao B."/>
        </authorList>
    </citation>
    <scope>NUCLEOTIDE SEQUENCE [LARGE SCALE GENOMIC DNA]</scope>
    <source>
        <strain evidence="3 4">CGMCC 1.3597</strain>
    </source>
</reference>
<dbReference type="Pfam" id="PF00582">
    <property type="entry name" value="Usp"/>
    <property type="match status" value="1"/>
</dbReference>
<dbReference type="Proteomes" id="UP000196084">
    <property type="component" value="Unassembled WGS sequence"/>
</dbReference>
<dbReference type="AlphaFoldDB" id="A0A202E8C0"/>
<dbReference type="Gene3D" id="3.40.50.620">
    <property type="entry name" value="HUPs"/>
    <property type="match status" value="1"/>
</dbReference>
<dbReference type="PRINTS" id="PR01438">
    <property type="entry name" value="UNVRSLSTRESS"/>
</dbReference>
<dbReference type="InterPro" id="IPR014729">
    <property type="entry name" value="Rossmann-like_a/b/a_fold"/>
</dbReference>
<evidence type="ECO:0000259" key="2">
    <source>
        <dbReference type="Pfam" id="PF00582"/>
    </source>
</evidence>
<evidence type="ECO:0000313" key="4">
    <source>
        <dbReference type="Proteomes" id="UP000196084"/>
    </source>
</evidence>
<dbReference type="PANTHER" id="PTHR46268">
    <property type="entry name" value="STRESS RESPONSE PROTEIN NHAX"/>
    <property type="match status" value="1"/>
</dbReference>
<dbReference type="PANTHER" id="PTHR46268:SF6">
    <property type="entry name" value="UNIVERSAL STRESS PROTEIN UP12"/>
    <property type="match status" value="1"/>
</dbReference>
<proteinExistence type="inferred from homology"/>
<organism evidence="3 4">
    <name type="scientific">Natronolimnobius baerhuensis</name>
    <dbReference type="NCBI Taxonomy" id="253108"/>
    <lineage>
        <taxon>Archaea</taxon>
        <taxon>Methanobacteriati</taxon>
        <taxon>Methanobacteriota</taxon>
        <taxon>Stenosarchaea group</taxon>
        <taxon>Halobacteria</taxon>
        <taxon>Halobacteriales</taxon>
        <taxon>Natrialbaceae</taxon>
        <taxon>Natronolimnobius</taxon>
    </lineage>
</organism>
<dbReference type="OrthoDB" id="281037at2157"/>
<keyword evidence="4" id="KW-1185">Reference proteome</keyword>
<dbReference type="SUPFAM" id="SSF52402">
    <property type="entry name" value="Adenine nucleotide alpha hydrolases-like"/>
    <property type="match status" value="1"/>
</dbReference>
<comment type="similarity">
    <text evidence="1">Belongs to the universal stress protein A family.</text>
</comment>
<comment type="caution">
    <text evidence="3">The sequence shown here is derived from an EMBL/GenBank/DDBJ whole genome shotgun (WGS) entry which is preliminary data.</text>
</comment>
<gene>
    <name evidence="3" type="ORF">B2G88_08760</name>
</gene>
<dbReference type="RefSeq" id="WP_087714554.1">
    <property type="nucleotide sequence ID" value="NZ_MWPH01000002.1"/>
</dbReference>
<evidence type="ECO:0000313" key="3">
    <source>
        <dbReference type="EMBL" id="OVE84487.1"/>
    </source>
</evidence>
<dbReference type="EMBL" id="MWPH01000002">
    <property type="protein sequence ID" value="OVE84487.1"/>
    <property type="molecule type" value="Genomic_DNA"/>
</dbReference>